<accession>A0A1X3GPD5</accession>
<protein>
    <submittedName>
        <fullName evidence="1">Uncharacterized protein</fullName>
    </submittedName>
</protein>
<dbReference type="EMBL" id="NAFI01000157">
    <property type="protein sequence ID" value="OSJ14918.1"/>
    <property type="molecule type" value="Genomic_DNA"/>
</dbReference>
<keyword evidence="4" id="KW-1185">Reference proteome</keyword>
<evidence type="ECO:0000313" key="2">
    <source>
        <dbReference type="EMBL" id="OSJ20059.1"/>
    </source>
</evidence>
<proteinExistence type="predicted"/>
<evidence type="ECO:0000313" key="4">
    <source>
        <dbReference type="Proteomes" id="UP000193884"/>
    </source>
</evidence>
<reference evidence="3 4" key="1">
    <citation type="submission" date="2017-03" db="EMBL/GenBank/DDBJ databases">
        <title>Whole genome sequences of fourteen strains of Bradyrhizobium canariense and one strain of Bradyrhizobium japonicum isolated from Lupinus (Papilionoideae: Genisteae) species in Algeria.</title>
        <authorList>
            <person name="Crovadore J."/>
            <person name="Chekireb D."/>
            <person name="Brachmann A."/>
            <person name="Chablais R."/>
            <person name="Cochard B."/>
            <person name="Lefort F."/>
        </authorList>
    </citation>
    <scope>NUCLEOTIDE SEQUENCE [LARGE SCALE GENOMIC DNA]</scope>
    <source>
        <strain evidence="1 3">UBMA195</strain>
        <strain evidence="2 4">UBMAN05</strain>
    </source>
</reference>
<dbReference type="EMBL" id="NAFK01000178">
    <property type="protein sequence ID" value="OSJ20059.1"/>
    <property type="molecule type" value="Genomic_DNA"/>
</dbReference>
<gene>
    <name evidence="2" type="ORF">BST63_36365</name>
    <name evidence="1" type="ORF">BSZ18_08595</name>
</gene>
<organism evidence="1 3">
    <name type="scientific">Bradyrhizobium canariense</name>
    <dbReference type="NCBI Taxonomy" id="255045"/>
    <lineage>
        <taxon>Bacteria</taxon>
        <taxon>Pseudomonadati</taxon>
        <taxon>Pseudomonadota</taxon>
        <taxon>Alphaproteobacteria</taxon>
        <taxon>Hyphomicrobiales</taxon>
        <taxon>Nitrobacteraceae</taxon>
        <taxon>Bradyrhizobium</taxon>
    </lineage>
</organism>
<evidence type="ECO:0000313" key="3">
    <source>
        <dbReference type="Proteomes" id="UP000193553"/>
    </source>
</evidence>
<comment type="caution">
    <text evidence="1">The sequence shown here is derived from an EMBL/GenBank/DDBJ whole genome shotgun (WGS) entry which is preliminary data.</text>
</comment>
<dbReference type="AlphaFoldDB" id="A0A1X3GPD5"/>
<name>A0A1X3GPD5_9BRAD</name>
<dbReference type="Proteomes" id="UP000193553">
    <property type="component" value="Unassembled WGS sequence"/>
</dbReference>
<evidence type="ECO:0000313" key="1">
    <source>
        <dbReference type="EMBL" id="OSJ14918.1"/>
    </source>
</evidence>
<sequence length="64" mass="7268">MSETRTIGIRHRADRGYHGRGAVLDRPDLVHRFGKMAICRLVDAASKPKSGLIETECLRQLRHD</sequence>
<dbReference type="Proteomes" id="UP000193884">
    <property type="component" value="Unassembled WGS sequence"/>
</dbReference>